<accession>A0A510K2K0</accession>
<evidence type="ECO:0008006" key="3">
    <source>
        <dbReference type="Google" id="ProtNLM"/>
    </source>
</evidence>
<dbReference type="InterPro" id="IPR012547">
    <property type="entry name" value="PDDEXK_9"/>
</dbReference>
<dbReference type="Proteomes" id="UP000422644">
    <property type="component" value="Chromosome"/>
</dbReference>
<protein>
    <recommendedName>
        <fullName evidence="3">AAA-ATPase-like domain-containing protein</fullName>
    </recommendedName>
</protein>
<organism evidence="1 2">
    <name type="scientific">Leptotrichia trevisanii</name>
    <dbReference type="NCBI Taxonomy" id="109328"/>
    <lineage>
        <taxon>Bacteria</taxon>
        <taxon>Fusobacteriati</taxon>
        <taxon>Fusobacteriota</taxon>
        <taxon>Fusobacteriia</taxon>
        <taxon>Fusobacteriales</taxon>
        <taxon>Leptotrichiaceae</taxon>
        <taxon>Leptotrichia</taxon>
    </lineage>
</organism>
<dbReference type="Pfam" id="PF08011">
    <property type="entry name" value="PDDEXK_9"/>
    <property type="match status" value="1"/>
</dbReference>
<dbReference type="AlphaFoldDB" id="A0A510K2K0"/>
<evidence type="ECO:0000313" key="1">
    <source>
        <dbReference type="EMBL" id="BBM45806.1"/>
    </source>
</evidence>
<keyword evidence="2" id="KW-1185">Reference proteome</keyword>
<sequence>MPNREVREFFRQKFIDVNFGESLFRKAMESLKKLKFNYFEKYLQDILLKSTSYNDAKNEDFYHGLILGMMFYLDNHYYVKSNEESGLGRYDLMIEPKNKNNRAFILEFKVTRDENTLEKVSREAIEQIIEKRYDVVLRERGIEDITLIGVAFCGKRVKISY</sequence>
<proteinExistence type="predicted"/>
<evidence type="ECO:0000313" key="2">
    <source>
        <dbReference type="Proteomes" id="UP000422644"/>
    </source>
</evidence>
<dbReference type="EMBL" id="AP019831">
    <property type="protein sequence ID" value="BBM45806.1"/>
    <property type="molecule type" value="Genomic_DNA"/>
</dbReference>
<name>A0A510K2K0_9FUSO</name>
<gene>
    <name evidence="1" type="ORF">JMUB3870_1926</name>
</gene>
<reference evidence="1 2" key="1">
    <citation type="submission" date="2019-07" db="EMBL/GenBank/DDBJ databases">
        <title>Complete Genome Sequence of Leptotrichia trevisanii Strain JMUB3870.</title>
        <authorList>
            <person name="Watanabe S."/>
            <person name="Cui L."/>
        </authorList>
    </citation>
    <scope>NUCLEOTIDE SEQUENCE [LARGE SCALE GENOMIC DNA]</scope>
    <source>
        <strain evidence="1 2">JMUB3870</strain>
    </source>
</reference>